<name>A0AAP4F890_9CORY</name>
<feature type="compositionally biased region" description="Basic and acidic residues" evidence="6">
    <location>
        <begin position="147"/>
        <end position="160"/>
    </location>
</feature>
<dbReference type="Pfam" id="PF00072">
    <property type="entry name" value="Response_reg"/>
    <property type="match status" value="1"/>
</dbReference>
<proteinExistence type="predicted"/>
<dbReference type="RefSeq" id="WP_284642144.1">
    <property type="nucleotide sequence ID" value="NZ_JASNVU010000006.1"/>
</dbReference>
<dbReference type="AlphaFoldDB" id="A0AAP4F890"/>
<accession>A0AAP4F890</accession>
<dbReference type="InterPro" id="IPR000792">
    <property type="entry name" value="Tscrpt_reg_LuxR_C"/>
</dbReference>
<feature type="compositionally biased region" description="Low complexity" evidence="6">
    <location>
        <begin position="161"/>
        <end position="180"/>
    </location>
</feature>
<keyword evidence="3" id="KW-0238">DNA-binding</keyword>
<dbReference type="InterPro" id="IPR058245">
    <property type="entry name" value="NreC/VraR/RcsB-like_REC"/>
</dbReference>
<dbReference type="SMART" id="SM00448">
    <property type="entry name" value="REC"/>
    <property type="match status" value="1"/>
</dbReference>
<dbReference type="InterPro" id="IPR011006">
    <property type="entry name" value="CheY-like_superfamily"/>
</dbReference>
<evidence type="ECO:0000313" key="10">
    <source>
        <dbReference type="Proteomes" id="UP001230317"/>
    </source>
</evidence>
<dbReference type="PROSITE" id="PS50043">
    <property type="entry name" value="HTH_LUXR_2"/>
    <property type="match status" value="1"/>
</dbReference>
<dbReference type="SUPFAM" id="SSF46894">
    <property type="entry name" value="C-terminal effector domain of the bipartite response regulators"/>
    <property type="match status" value="1"/>
</dbReference>
<evidence type="ECO:0000256" key="5">
    <source>
        <dbReference type="PROSITE-ProRule" id="PRU00169"/>
    </source>
</evidence>
<evidence type="ECO:0000256" key="1">
    <source>
        <dbReference type="ARBA" id="ARBA00022553"/>
    </source>
</evidence>
<dbReference type="Proteomes" id="UP001230317">
    <property type="component" value="Unassembled WGS sequence"/>
</dbReference>
<keyword evidence="1 5" id="KW-0597">Phosphoprotein</keyword>
<evidence type="ECO:0000259" key="7">
    <source>
        <dbReference type="PROSITE" id="PS50043"/>
    </source>
</evidence>
<sequence>MSNPEQESEPIRIALVDDQPLLRAGFAMLIGSQEDMSVVWQASDGDEVLDLARQEPVDIILMDVQMARVNGIAATEEVLPEFPETKVIMLTTFDDHNFVHGAISAGASGFLLKDVEPEELLSAIRTVHSGEAVLSPRITAQVLQQVRSEEGGDSGKEHSASHTAAAAQPGATTATAPPSAELTPREMDILRLMALGYSNTEISEEEFVSMATVKTHVRHVLTKTGSRDRVQAVLYAYTHGVVTVEELLSHPQG</sequence>
<evidence type="ECO:0000256" key="4">
    <source>
        <dbReference type="ARBA" id="ARBA00023163"/>
    </source>
</evidence>
<keyword evidence="2" id="KW-0805">Transcription regulation</keyword>
<evidence type="ECO:0000256" key="3">
    <source>
        <dbReference type="ARBA" id="ARBA00023125"/>
    </source>
</evidence>
<evidence type="ECO:0000259" key="8">
    <source>
        <dbReference type="PROSITE" id="PS50110"/>
    </source>
</evidence>
<dbReference type="PROSITE" id="PS50110">
    <property type="entry name" value="RESPONSE_REGULATORY"/>
    <property type="match status" value="1"/>
</dbReference>
<keyword evidence="4" id="KW-0804">Transcription</keyword>
<evidence type="ECO:0000256" key="6">
    <source>
        <dbReference type="SAM" id="MobiDB-lite"/>
    </source>
</evidence>
<dbReference type="GO" id="GO:0003677">
    <property type="term" value="F:DNA binding"/>
    <property type="evidence" value="ECO:0007669"/>
    <property type="project" value="UniProtKB-KW"/>
</dbReference>
<reference evidence="9" key="1">
    <citation type="submission" date="2023-05" db="EMBL/GenBank/DDBJ databases">
        <title>Metabolic capabilities are highly conserved among human nasal-associated Corynebacterium species in pangenomic analyses.</title>
        <authorList>
            <person name="Tran T.H."/>
            <person name="Roberts A.Q."/>
            <person name="Escapa I.F."/>
            <person name="Gao W."/>
            <person name="Conlan S."/>
            <person name="Kong H."/>
            <person name="Segre J.A."/>
            <person name="Kelly M.S."/>
            <person name="Lemon K.P."/>
        </authorList>
    </citation>
    <scope>NUCLEOTIDE SEQUENCE</scope>
    <source>
        <strain evidence="9">KPL2618</strain>
    </source>
</reference>
<dbReference type="SUPFAM" id="SSF52172">
    <property type="entry name" value="CheY-like"/>
    <property type="match status" value="1"/>
</dbReference>
<dbReference type="GO" id="GO:0000160">
    <property type="term" value="P:phosphorelay signal transduction system"/>
    <property type="evidence" value="ECO:0007669"/>
    <property type="project" value="InterPro"/>
</dbReference>
<dbReference type="PANTHER" id="PTHR43214:SF24">
    <property type="entry name" value="TRANSCRIPTIONAL REGULATORY PROTEIN NARL-RELATED"/>
    <property type="match status" value="1"/>
</dbReference>
<dbReference type="GO" id="GO:0006355">
    <property type="term" value="P:regulation of DNA-templated transcription"/>
    <property type="evidence" value="ECO:0007669"/>
    <property type="project" value="InterPro"/>
</dbReference>
<dbReference type="EMBL" id="JASNVU010000006">
    <property type="protein sequence ID" value="MDK4334923.1"/>
    <property type="molecule type" value="Genomic_DNA"/>
</dbReference>
<feature type="domain" description="Response regulatory" evidence="8">
    <location>
        <begin position="12"/>
        <end position="128"/>
    </location>
</feature>
<dbReference type="PANTHER" id="PTHR43214">
    <property type="entry name" value="TWO-COMPONENT RESPONSE REGULATOR"/>
    <property type="match status" value="1"/>
</dbReference>
<evidence type="ECO:0000256" key="2">
    <source>
        <dbReference type="ARBA" id="ARBA00023015"/>
    </source>
</evidence>
<dbReference type="SMART" id="SM00421">
    <property type="entry name" value="HTH_LUXR"/>
    <property type="match status" value="1"/>
</dbReference>
<dbReference type="Pfam" id="PF00196">
    <property type="entry name" value="GerE"/>
    <property type="match status" value="1"/>
</dbReference>
<evidence type="ECO:0000313" key="9">
    <source>
        <dbReference type="EMBL" id="MDK4334923.1"/>
    </source>
</evidence>
<feature type="modified residue" description="4-aspartylphosphate" evidence="5">
    <location>
        <position position="63"/>
    </location>
</feature>
<feature type="region of interest" description="Disordered" evidence="6">
    <location>
        <begin position="146"/>
        <end position="181"/>
    </location>
</feature>
<organism evidence="9 10">
    <name type="scientific">Corynebacterium accolens</name>
    <dbReference type="NCBI Taxonomy" id="38284"/>
    <lineage>
        <taxon>Bacteria</taxon>
        <taxon>Bacillati</taxon>
        <taxon>Actinomycetota</taxon>
        <taxon>Actinomycetes</taxon>
        <taxon>Mycobacteriales</taxon>
        <taxon>Corynebacteriaceae</taxon>
        <taxon>Corynebacterium</taxon>
    </lineage>
</organism>
<dbReference type="Gene3D" id="3.40.50.2300">
    <property type="match status" value="1"/>
</dbReference>
<dbReference type="InterPro" id="IPR016032">
    <property type="entry name" value="Sig_transdc_resp-reg_C-effctor"/>
</dbReference>
<dbReference type="InterPro" id="IPR001789">
    <property type="entry name" value="Sig_transdc_resp-reg_receiver"/>
</dbReference>
<gene>
    <name evidence="9" type="ORF">QPX58_05770</name>
</gene>
<dbReference type="CDD" id="cd17535">
    <property type="entry name" value="REC_NarL-like"/>
    <property type="match status" value="1"/>
</dbReference>
<dbReference type="CDD" id="cd06170">
    <property type="entry name" value="LuxR_C_like"/>
    <property type="match status" value="1"/>
</dbReference>
<dbReference type="InterPro" id="IPR039420">
    <property type="entry name" value="WalR-like"/>
</dbReference>
<feature type="domain" description="HTH luxR-type" evidence="7">
    <location>
        <begin position="175"/>
        <end position="240"/>
    </location>
</feature>
<comment type="caution">
    <text evidence="9">The sequence shown here is derived from an EMBL/GenBank/DDBJ whole genome shotgun (WGS) entry which is preliminary data.</text>
</comment>
<dbReference type="PRINTS" id="PR00038">
    <property type="entry name" value="HTHLUXR"/>
</dbReference>
<protein>
    <submittedName>
        <fullName evidence="9">Response regulator transcription factor</fullName>
    </submittedName>
</protein>